<gene>
    <name evidence="2" type="ORF">SYV04_20035</name>
</gene>
<comment type="caution">
    <text evidence="2">The sequence shown here is derived from an EMBL/GenBank/DDBJ whole genome shotgun (WGS) entry which is preliminary data.</text>
</comment>
<dbReference type="RefSeq" id="WP_321547443.1">
    <property type="nucleotide sequence ID" value="NZ_JAXIVS010000006.1"/>
</dbReference>
<keyword evidence="3" id="KW-1185">Reference proteome</keyword>
<sequence>MNKAQQTRSLKSSGISSMNSMGDVTPHDHGETEPPPEPKRGKIVLRTDVVSIFVEVDINDSTGAASWPEDSGAPRELMIVPLPDGEEFLAFGLVHEATISRVSFVAWGLGRDQLELLMDQLSGDADSVTFYAQPPQQSLQTYISTYFPSGTLHASSLQWRVKGLIRSAFLS</sequence>
<organism evidence="2 3">
    <name type="scientific">Hyalangium rubrum</name>
    <dbReference type="NCBI Taxonomy" id="3103134"/>
    <lineage>
        <taxon>Bacteria</taxon>
        <taxon>Pseudomonadati</taxon>
        <taxon>Myxococcota</taxon>
        <taxon>Myxococcia</taxon>
        <taxon>Myxococcales</taxon>
        <taxon>Cystobacterineae</taxon>
        <taxon>Archangiaceae</taxon>
        <taxon>Hyalangium</taxon>
    </lineage>
</organism>
<feature type="compositionally biased region" description="Polar residues" evidence="1">
    <location>
        <begin position="1"/>
        <end position="22"/>
    </location>
</feature>
<evidence type="ECO:0000313" key="2">
    <source>
        <dbReference type="EMBL" id="MDY7228724.1"/>
    </source>
</evidence>
<protein>
    <submittedName>
        <fullName evidence="2">Uncharacterized protein</fullName>
    </submittedName>
</protein>
<reference evidence="2 3" key="1">
    <citation type="submission" date="2023-12" db="EMBL/GenBank/DDBJ databases">
        <title>the genome sequence of Hyalangium sp. s54d21.</title>
        <authorList>
            <person name="Zhang X."/>
        </authorList>
    </citation>
    <scope>NUCLEOTIDE SEQUENCE [LARGE SCALE GENOMIC DNA]</scope>
    <source>
        <strain evidence="3">s54d21</strain>
    </source>
</reference>
<proteinExistence type="predicted"/>
<evidence type="ECO:0000256" key="1">
    <source>
        <dbReference type="SAM" id="MobiDB-lite"/>
    </source>
</evidence>
<dbReference type="Proteomes" id="UP001291309">
    <property type="component" value="Unassembled WGS sequence"/>
</dbReference>
<feature type="region of interest" description="Disordered" evidence="1">
    <location>
        <begin position="1"/>
        <end position="41"/>
    </location>
</feature>
<name>A0ABU5H5G5_9BACT</name>
<dbReference type="EMBL" id="JAXIVS010000006">
    <property type="protein sequence ID" value="MDY7228724.1"/>
    <property type="molecule type" value="Genomic_DNA"/>
</dbReference>
<feature type="compositionally biased region" description="Basic and acidic residues" evidence="1">
    <location>
        <begin position="25"/>
        <end position="40"/>
    </location>
</feature>
<evidence type="ECO:0000313" key="3">
    <source>
        <dbReference type="Proteomes" id="UP001291309"/>
    </source>
</evidence>
<accession>A0ABU5H5G5</accession>